<accession>A0A6J6P8G7</accession>
<dbReference type="AlphaFoldDB" id="A0A6J6P8G7"/>
<organism evidence="2">
    <name type="scientific">freshwater metagenome</name>
    <dbReference type="NCBI Taxonomy" id="449393"/>
    <lineage>
        <taxon>unclassified sequences</taxon>
        <taxon>metagenomes</taxon>
        <taxon>ecological metagenomes</taxon>
    </lineage>
</organism>
<name>A0A6J6P8G7_9ZZZZ</name>
<dbReference type="EMBL" id="CAEZXR010000056">
    <property type="protein sequence ID" value="CAB4695690.1"/>
    <property type="molecule type" value="Genomic_DNA"/>
</dbReference>
<dbReference type="Pfam" id="PF13845">
    <property type="entry name" value="Septum_form"/>
    <property type="match status" value="1"/>
</dbReference>
<proteinExistence type="predicted"/>
<feature type="domain" description="Septum formation-related" evidence="1">
    <location>
        <begin position="117"/>
        <end position="255"/>
    </location>
</feature>
<reference evidence="2" key="1">
    <citation type="submission" date="2020-05" db="EMBL/GenBank/DDBJ databases">
        <authorList>
            <person name="Chiriac C."/>
            <person name="Salcher M."/>
            <person name="Ghai R."/>
            <person name="Kavagutti S V."/>
        </authorList>
    </citation>
    <scope>NUCLEOTIDE SEQUENCE</scope>
</reference>
<evidence type="ECO:0000313" key="2">
    <source>
        <dbReference type="EMBL" id="CAB4695690.1"/>
    </source>
</evidence>
<sequence length="261" mass="28207">MLTRPLPLAAVALLAALALGGCGEDRDPGSTETVPEVGACRDLDADDVAASSNDTEPVACTQAHTAETFAAGDLPDEFAETEYDDSALGAWAYDTCSEAFRVHLGADESVVMRTVLSWAWFRPTESEWDDGARWYRCDLIGGGEQSPSYVDLPAGTEGLLAGIPEDDWMACADGPTVAGSPKVPCTEDHVWRAVTTIKLGEPGDDYPGDRVSEVQTRDFCADSVAAWLGYPESYDYGYTFFHEAEWSTGNRRSVCWARTSH</sequence>
<dbReference type="InterPro" id="IPR026004">
    <property type="entry name" value="Septum_form"/>
</dbReference>
<gene>
    <name evidence="2" type="ORF">UFOPK2579_00665</name>
</gene>
<dbReference type="PROSITE" id="PS51257">
    <property type="entry name" value="PROKAR_LIPOPROTEIN"/>
    <property type="match status" value="1"/>
</dbReference>
<protein>
    <submittedName>
        <fullName evidence="2">Unannotated protein</fullName>
    </submittedName>
</protein>
<evidence type="ECO:0000259" key="1">
    <source>
        <dbReference type="Pfam" id="PF13845"/>
    </source>
</evidence>